<dbReference type="EMBL" id="JAMWBK010000001">
    <property type="protein sequence ID" value="KAJ8908680.1"/>
    <property type="molecule type" value="Genomic_DNA"/>
</dbReference>
<reference evidence="2 3" key="1">
    <citation type="journal article" date="2023" name="Nat. Commun.">
        <title>Origin of minicircular mitochondrial genomes in red algae.</title>
        <authorList>
            <person name="Lee Y."/>
            <person name="Cho C.H."/>
            <person name="Lee Y.M."/>
            <person name="Park S.I."/>
            <person name="Yang J.H."/>
            <person name="West J.A."/>
            <person name="Bhattacharya D."/>
            <person name="Yoon H.S."/>
        </authorList>
    </citation>
    <scope>NUCLEOTIDE SEQUENCE [LARGE SCALE GENOMIC DNA]</scope>
    <source>
        <strain evidence="2 3">CCMP1338</strain>
        <tissue evidence="2">Whole cell</tissue>
    </source>
</reference>
<keyword evidence="3" id="KW-1185">Reference proteome</keyword>
<dbReference type="Proteomes" id="UP001157974">
    <property type="component" value="Unassembled WGS sequence"/>
</dbReference>
<accession>A0AAV8V2D5</accession>
<name>A0AAV8V2D5_9RHOD</name>
<feature type="region of interest" description="Disordered" evidence="1">
    <location>
        <begin position="70"/>
        <end position="117"/>
    </location>
</feature>
<organism evidence="2 3">
    <name type="scientific">Rhodosorus marinus</name>
    <dbReference type="NCBI Taxonomy" id="101924"/>
    <lineage>
        <taxon>Eukaryota</taxon>
        <taxon>Rhodophyta</taxon>
        <taxon>Stylonematophyceae</taxon>
        <taxon>Stylonematales</taxon>
        <taxon>Stylonemataceae</taxon>
        <taxon>Rhodosorus</taxon>
    </lineage>
</organism>
<dbReference type="AlphaFoldDB" id="A0AAV8V2D5"/>
<feature type="region of interest" description="Disordered" evidence="1">
    <location>
        <begin position="8"/>
        <end position="29"/>
    </location>
</feature>
<gene>
    <name evidence="2" type="ORF">NDN08_005385</name>
</gene>
<protein>
    <submittedName>
        <fullName evidence="2">Uncharacterized protein</fullName>
    </submittedName>
</protein>
<evidence type="ECO:0000256" key="1">
    <source>
        <dbReference type="SAM" id="MobiDB-lite"/>
    </source>
</evidence>
<evidence type="ECO:0000313" key="2">
    <source>
        <dbReference type="EMBL" id="KAJ8908680.1"/>
    </source>
</evidence>
<sequence>MIPCTAEVIAPTSTGAVSEPESLPHPDKSETDALLQLHGWGVEEFSICLSRSSSCTTFSGHGSQIALSLKNPKNPVSPECASATTSQASNLDDENREDNAVEHRRGPSALDLHFVRT</sequence>
<evidence type="ECO:0000313" key="3">
    <source>
        <dbReference type="Proteomes" id="UP001157974"/>
    </source>
</evidence>
<comment type="caution">
    <text evidence="2">The sequence shown here is derived from an EMBL/GenBank/DDBJ whole genome shotgun (WGS) entry which is preliminary data.</text>
</comment>
<proteinExistence type="predicted"/>